<dbReference type="AlphaFoldDB" id="A0A942Z6H0"/>
<dbReference type="InterPro" id="IPR015797">
    <property type="entry name" value="NUDIX_hydrolase-like_dom_sf"/>
</dbReference>
<evidence type="ECO:0000259" key="1">
    <source>
        <dbReference type="Pfam" id="PF00293"/>
    </source>
</evidence>
<gene>
    <name evidence="2" type="ORF">GOQ27_08290</name>
</gene>
<dbReference type="RefSeq" id="WP_203366388.1">
    <property type="nucleotide sequence ID" value="NZ_WSFT01000033.1"/>
</dbReference>
<dbReference type="SUPFAM" id="SSF55811">
    <property type="entry name" value="Nudix"/>
    <property type="match status" value="1"/>
</dbReference>
<keyword evidence="3" id="KW-1185">Reference proteome</keyword>
<proteinExistence type="predicted"/>
<name>A0A942Z6H0_9FIRM</name>
<dbReference type="Proteomes" id="UP000724672">
    <property type="component" value="Unassembled WGS sequence"/>
</dbReference>
<dbReference type="Pfam" id="PF00293">
    <property type="entry name" value="NUDIX"/>
    <property type="match status" value="1"/>
</dbReference>
<organism evidence="2 3">
    <name type="scientific">Anaeromonas frigoriresistens</name>
    <dbReference type="NCBI Taxonomy" id="2683708"/>
    <lineage>
        <taxon>Bacteria</taxon>
        <taxon>Bacillati</taxon>
        <taxon>Bacillota</taxon>
        <taxon>Tissierellia</taxon>
        <taxon>Tissierellales</taxon>
        <taxon>Thermohalobacteraceae</taxon>
        <taxon>Anaeromonas</taxon>
    </lineage>
</organism>
<protein>
    <submittedName>
        <fullName evidence="2">NUDIX domain-containing protein</fullName>
    </submittedName>
</protein>
<evidence type="ECO:0000313" key="3">
    <source>
        <dbReference type="Proteomes" id="UP000724672"/>
    </source>
</evidence>
<accession>A0A942Z6H0</accession>
<feature type="domain" description="Nudix hydrolase" evidence="1">
    <location>
        <begin position="39"/>
        <end position="138"/>
    </location>
</feature>
<dbReference type="EMBL" id="WSFT01000033">
    <property type="protein sequence ID" value="MBS4538461.1"/>
    <property type="molecule type" value="Genomic_DNA"/>
</dbReference>
<sequence length="162" mass="18544">MDINFCQICGEKLILKEIGDEGMIPYCEACSKPYFNSPAPCVLVVVINEYNEVALLKQDYVSTIHWGLIAGFITEGENAEETGLNIRSLQYISSFHQSPRNLLMLGYLAFVKKSEFIKSCEVDQINWFLIKDAYLKIREGSIAEQLFDKAIKRLKENQHINE</sequence>
<evidence type="ECO:0000313" key="2">
    <source>
        <dbReference type="EMBL" id="MBS4538461.1"/>
    </source>
</evidence>
<reference evidence="2" key="1">
    <citation type="submission" date="2019-12" db="EMBL/GenBank/DDBJ databases">
        <title>Clostridiaceae gen. nov. sp. nov., isolated from sediment in Xinjiang, China.</title>
        <authorList>
            <person name="Zhang R."/>
        </authorList>
    </citation>
    <scope>NUCLEOTIDE SEQUENCE</scope>
    <source>
        <strain evidence="2">D2Q-11</strain>
    </source>
</reference>
<dbReference type="InterPro" id="IPR000086">
    <property type="entry name" value="NUDIX_hydrolase_dom"/>
</dbReference>
<dbReference type="Gene3D" id="3.90.79.10">
    <property type="entry name" value="Nucleoside Triphosphate Pyrophosphohydrolase"/>
    <property type="match status" value="1"/>
</dbReference>
<comment type="caution">
    <text evidence="2">The sequence shown here is derived from an EMBL/GenBank/DDBJ whole genome shotgun (WGS) entry which is preliminary data.</text>
</comment>